<evidence type="ECO:0000313" key="2">
    <source>
        <dbReference type="Proteomes" id="UP000269157"/>
    </source>
</evidence>
<accession>A0A497X5Z7</accession>
<dbReference type="EMBL" id="RCCE01000001">
    <property type="protein sequence ID" value="RLJ60738.1"/>
    <property type="molecule type" value="Genomic_DNA"/>
</dbReference>
<dbReference type="AlphaFoldDB" id="A0A497X5Z7"/>
<keyword evidence="1" id="KW-0489">Methyltransferase</keyword>
<dbReference type="InterPro" id="IPR029063">
    <property type="entry name" value="SAM-dependent_MTases_sf"/>
</dbReference>
<name>A0A497X5Z7_9RHOB</name>
<sequence length="301" mass="34951">MRKNLTAKQLIERDWKFPTGHRLGYQGFVSEMKAKRQEQLEAWSLRRPMANFEVNDYLAAYQNYPPEEFSEPYSVPDVAYATHLNSMQKKYLSRFKNVRRAWSRVLRFLPEAMHSGDRLRVLEMSTAHGATLEVLRHFGHDVVGNDFSNDGLSSRVGGGTPLRQVNSDIPVENVNEADWPYKPIIDSLGLDVRLFDAGKLPYPFDAAEFDVVLCFDALEHYCHPKDWMKIVDEFVRISKKTVVVRINPIQRHLIPDQAYTPYVQKFYQAMLEYSKSGFRCIVTEAESNQPLYFKLMKISDK</sequence>
<dbReference type="GO" id="GO:0008168">
    <property type="term" value="F:methyltransferase activity"/>
    <property type="evidence" value="ECO:0007669"/>
    <property type="project" value="UniProtKB-KW"/>
</dbReference>
<reference evidence="1 2" key="1">
    <citation type="submission" date="2018-10" db="EMBL/GenBank/DDBJ databases">
        <title>Genomic Encyclopedia of Archaeal and Bacterial Type Strains, Phase II (KMG-II): from individual species to whole genera.</title>
        <authorList>
            <person name="Goeker M."/>
        </authorList>
    </citation>
    <scope>NUCLEOTIDE SEQUENCE [LARGE SCALE GENOMIC DNA]</scope>
    <source>
        <strain evidence="1 2">DSM 29466</strain>
    </source>
</reference>
<proteinExistence type="predicted"/>
<dbReference type="Pfam" id="PF13489">
    <property type="entry name" value="Methyltransf_23"/>
    <property type="match status" value="1"/>
</dbReference>
<dbReference type="Proteomes" id="UP000269157">
    <property type="component" value="Unassembled WGS sequence"/>
</dbReference>
<protein>
    <submittedName>
        <fullName evidence="1">Methyltransferase family protein</fullName>
    </submittedName>
</protein>
<dbReference type="GO" id="GO:0032259">
    <property type="term" value="P:methylation"/>
    <property type="evidence" value="ECO:0007669"/>
    <property type="project" value="UniProtKB-KW"/>
</dbReference>
<dbReference type="RefSeq" id="WP_121022142.1">
    <property type="nucleotide sequence ID" value="NZ_RCCE01000001.1"/>
</dbReference>
<keyword evidence="1" id="KW-0808">Transferase</keyword>
<comment type="caution">
    <text evidence="1">The sequence shown here is derived from an EMBL/GenBank/DDBJ whole genome shotgun (WGS) entry which is preliminary data.</text>
</comment>
<evidence type="ECO:0000313" key="1">
    <source>
        <dbReference type="EMBL" id="RLJ60738.1"/>
    </source>
</evidence>
<organism evidence="1 2">
    <name type="scientific">Litoreibacter meonggei</name>
    <dbReference type="NCBI Taxonomy" id="1049199"/>
    <lineage>
        <taxon>Bacteria</taxon>
        <taxon>Pseudomonadati</taxon>
        <taxon>Pseudomonadota</taxon>
        <taxon>Alphaproteobacteria</taxon>
        <taxon>Rhodobacterales</taxon>
        <taxon>Roseobacteraceae</taxon>
        <taxon>Litoreibacter</taxon>
    </lineage>
</organism>
<keyword evidence="2" id="KW-1185">Reference proteome</keyword>
<dbReference type="OrthoDB" id="7814581at2"/>
<dbReference type="Gene3D" id="3.40.50.150">
    <property type="entry name" value="Vaccinia Virus protein VP39"/>
    <property type="match status" value="1"/>
</dbReference>
<dbReference type="SUPFAM" id="SSF53335">
    <property type="entry name" value="S-adenosyl-L-methionine-dependent methyltransferases"/>
    <property type="match status" value="1"/>
</dbReference>
<gene>
    <name evidence="1" type="ORF">BCF46_0943</name>
</gene>